<evidence type="ECO:0000313" key="2">
    <source>
        <dbReference type="Proteomes" id="UP000242164"/>
    </source>
</evidence>
<comment type="caution">
    <text evidence="1">The sequence shown here is derived from an EMBL/GenBank/DDBJ whole genome shotgun (WGS) entry which is preliminary data.</text>
</comment>
<dbReference type="EMBL" id="FMIK01000033">
    <property type="protein sequence ID" value="SCL95671.1"/>
    <property type="molecule type" value="Genomic_DNA"/>
</dbReference>
<dbReference type="AlphaFoldDB" id="A0AAX2CI69"/>
<sequence length="19" mass="2356">MKKEFEKPVTIRQNVWGKH</sequence>
<accession>A0AAX2CI69</accession>
<organism evidence="1 2">
    <name type="scientific">Bacillus cytotoxicus</name>
    <dbReference type="NCBI Taxonomy" id="580165"/>
    <lineage>
        <taxon>Bacteria</taxon>
        <taxon>Bacillati</taxon>
        <taxon>Bacillota</taxon>
        <taxon>Bacilli</taxon>
        <taxon>Bacillales</taxon>
        <taxon>Bacillaceae</taxon>
        <taxon>Bacillus</taxon>
        <taxon>Bacillus cereus group</taxon>
    </lineage>
</organism>
<gene>
    <name evidence="1" type="ORF">BCB44BAC_02610</name>
</gene>
<proteinExistence type="predicted"/>
<evidence type="ECO:0000313" key="1">
    <source>
        <dbReference type="EMBL" id="SCL95671.1"/>
    </source>
</evidence>
<dbReference type="Proteomes" id="UP000242164">
    <property type="component" value="Unassembled WGS sequence"/>
</dbReference>
<name>A0AAX2CI69_9BACI</name>
<reference evidence="1 2" key="1">
    <citation type="submission" date="2016-08" db="EMBL/GenBank/DDBJ databases">
        <authorList>
            <person name="Loux V."/>
            <person name="Rue O."/>
        </authorList>
    </citation>
    <scope>NUCLEOTIDE SEQUENCE [LARGE SCALE GENOMIC DNA]</scope>
    <source>
        <strain evidence="1 2">AFSSA_08CEB44bac</strain>
    </source>
</reference>
<dbReference type="RefSeq" id="WP_425319874.1">
    <property type="nucleotide sequence ID" value="NZ_CP066187.1"/>
</dbReference>
<protein>
    <submittedName>
        <fullName evidence="1">Uncharacterized protein</fullName>
    </submittedName>
</protein>